<proteinExistence type="inferred from homology"/>
<evidence type="ECO:0000256" key="1">
    <source>
        <dbReference type="ARBA" id="ARBA00001947"/>
    </source>
</evidence>
<keyword evidence="4" id="KW-0645">Protease</keyword>
<dbReference type="PANTHER" id="PTHR39188">
    <property type="entry name" value="MEMBRANE-ASSOCIATED ZINC METALLOPROTEASE M50B"/>
    <property type="match status" value="1"/>
</dbReference>
<sequence length="288" mass="32500">MLKIWGIKFKLNILFLVVLFLFSISGLLITASLSFMAVLLHELAHSIVAQKEGVVVNEIELLPFGGVAKFRDLIQLKPKIEIKIALAGPIVNFILAALSLLLVRYKFLDLEVGIFFIKINLIIAIFNLIPALPLDGGRVLRALLTIKYGYKEATYYLLQLSKIVAFILAIISLVGLYYGYINMTMLVISFFIYFAALKEGKYTSYVLMQYIAKKKGKILKEKVVQIQQLIAIESTPLKEIIDKLIPNYFHVIMVVDKNLEVLGLVTEDKFINSLINDGIDTEIKDLLI</sequence>
<evidence type="ECO:0000256" key="12">
    <source>
        <dbReference type="SAM" id="Phobius"/>
    </source>
</evidence>
<dbReference type="GO" id="GO:0006508">
    <property type="term" value="P:proteolysis"/>
    <property type="evidence" value="ECO:0007669"/>
    <property type="project" value="UniProtKB-KW"/>
</dbReference>
<dbReference type="InterPro" id="IPR046342">
    <property type="entry name" value="CBS_dom_sf"/>
</dbReference>
<feature type="transmembrane region" description="Helical" evidence="12">
    <location>
        <begin position="84"/>
        <end position="103"/>
    </location>
</feature>
<keyword evidence="8" id="KW-0862">Zinc</keyword>
<keyword evidence="6" id="KW-0479">Metal-binding</keyword>
<feature type="domain" description="Peptidase M50" evidence="13">
    <location>
        <begin position="115"/>
        <end position="166"/>
    </location>
</feature>
<dbReference type="InterPro" id="IPR008915">
    <property type="entry name" value="Peptidase_M50"/>
</dbReference>
<feature type="transmembrane region" description="Helical" evidence="12">
    <location>
        <begin position="155"/>
        <end position="174"/>
    </location>
</feature>
<evidence type="ECO:0000313" key="15">
    <source>
        <dbReference type="Proteomes" id="UP000295832"/>
    </source>
</evidence>
<evidence type="ECO:0000256" key="11">
    <source>
        <dbReference type="ARBA" id="ARBA00023136"/>
    </source>
</evidence>
<dbReference type="GO" id="GO:0016020">
    <property type="term" value="C:membrane"/>
    <property type="evidence" value="ECO:0007669"/>
    <property type="project" value="UniProtKB-SubCell"/>
</dbReference>
<evidence type="ECO:0000256" key="2">
    <source>
        <dbReference type="ARBA" id="ARBA00004141"/>
    </source>
</evidence>
<dbReference type="EMBL" id="SOEG01000022">
    <property type="protein sequence ID" value="TDX49006.1"/>
    <property type="molecule type" value="Genomic_DNA"/>
</dbReference>
<comment type="subcellular location">
    <subcellularLocation>
        <location evidence="2">Membrane</location>
        <topology evidence="2">Multi-pass membrane protein</topology>
    </subcellularLocation>
</comment>
<dbReference type="PANTHER" id="PTHR39188:SF3">
    <property type="entry name" value="STAGE IV SPORULATION PROTEIN FB"/>
    <property type="match status" value="1"/>
</dbReference>
<evidence type="ECO:0000259" key="13">
    <source>
        <dbReference type="Pfam" id="PF02163"/>
    </source>
</evidence>
<feature type="transmembrane region" description="Helical" evidence="12">
    <location>
        <begin position="12"/>
        <end position="40"/>
    </location>
</feature>
<evidence type="ECO:0000256" key="3">
    <source>
        <dbReference type="ARBA" id="ARBA00007931"/>
    </source>
</evidence>
<feature type="domain" description="Peptidase M50" evidence="13">
    <location>
        <begin position="36"/>
        <end position="103"/>
    </location>
</feature>
<dbReference type="STRING" id="926561.GCA_000379025_00634"/>
<name>A0A4R8H2X7_9FIRM</name>
<dbReference type="SUPFAM" id="SSF54631">
    <property type="entry name" value="CBS-domain pair"/>
    <property type="match status" value="1"/>
</dbReference>
<feature type="transmembrane region" description="Helical" evidence="12">
    <location>
        <begin position="115"/>
        <end position="134"/>
    </location>
</feature>
<evidence type="ECO:0000256" key="4">
    <source>
        <dbReference type="ARBA" id="ARBA00022670"/>
    </source>
</evidence>
<dbReference type="Proteomes" id="UP000295832">
    <property type="component" value="Unassembled WGS sequence"/>
</dbReference>
<evidence type="ECO:0000256" key="7">
    <source>
        <dbReference type="ARBA" id="ARBA00022801"/>
    </source>
</evidence>
<dbReference type="Pfam" id="PF02163">
    <property type="entry name" value="Peptidase_M50"/>
    <property type="match status" value="2"/>
</dbReference>
<comment type="caution">
    <text evidence="14">The sequence shown here is derived from an EMBL/GenBank/DDBJ whole genome shotgun (WGS) entry which is preliminary data.</text>
</comment>
<reference evidence="14 15" key="1">
    <citation type="submission" date="2019-03" db="EMBL/GenBank/DDBJ databases">
        <title>Subsurface microbial communities from deep shales in Ohio and West Virginia, USA.</title>
        <authorList>
            <person name="Wrighton K."/>
        </authorList>
    </citation>
    <scope>NUCLEOTIDE SEQUENCE [LARGE SCALE GENOMIC DNA]</scope>
    <source>
        <strain evidence="14 15">MSL 6dP</strain>
    </source>
</reference>
<dbReference type="CDD" id="cd06161">
    <property type="entry name" value="S2P-M50_SpoIVFB"/>
    <property type="match status" value="1"/>
</dbReference>
<evidence type="ECO:0000313" key="14">
    <source>
        <dbReference type="EMBL" id="TDX49006.1"/>
    </source>
</evidence>
<organism evidence="14 15">
    <name type="scientific">Orenia marismortui</name>
    <dbReference type="NCBI Taxonomy" id="46469"/>
    <lineage>
        <taxon>Bacteria</taxon>
        <taxon>Bacillati</taxon>
        <taxon>Bacillota</taxon>
        <taxon>Clostridia</taxon>
        <taxon>Halanaerobiales</taxon>
        <taxon>Halobacteroidaceae</taxon>
        <taxon>Orenia</taxon>
    </lineage>
</organism>
<evidence type="ECO:0000256" key="5">
    <source>
        <dbReference type="ARBA" id="ARBA00022692"/>
    </source>
</evidence>
<dbReference type="AlphaFoldDB" id="A0A4R8H2X7"/>
<keyword evidence="10" id="KW-0482">Metalloprotease</keyword>
<gene>
    <name evidence="14" type="ORF">C7959_12220</name>
</gene>
<dbReference type="GO" id="GO:0046872">
    <property type="term" value="F:metal ion binding"/>
    <property type="evidence" value="ECO:0007669"/>
    <property type="project" value="UniProtKB-KW"/>
</dbReference>
<evidence type="ECO:0000256" key="10">
    <source>
        <dbReference type="ARBA" id="ARBA00023049"/>
    </source>
</evidence>
<accession>A0A4R8H2X7</accession>
<keyword evidence="7" id="KW-0378">Hydrolase</keyword>
<dbReference type="GO" id="GO:0008237">
    <property type="term" value="F:metallopeptidase activity"/>
    <property type="evidence" value="ECO:0007669"/>
    <property type="project" value="UniProtKB-KW"/>
</dbReference>
<comment type="cofactor">
    <cofactor evidence="1">
        <name>Zn(2+)</name>
        <dbReference type="ChEBI" id="CHEBI:29105"/>
    </cofactor>
</comment>
<dbReference type="RefSeq" id="WP_134117638.1">
    <property type="nucleotide sequence ID" value="NZ_SOEG01000022.1"/>
</dbReference>
<evidence type="ECO:0000256" key="9">
    <source>
        <dbReference type="ARBA" id="ARBA00022989"/>
    </source>
</evidence>
<evidence type="ECO:0000256" key="6">
    <source>
        <dbReference type="ARBA" id="ARBA00022723"/>
    </source>
</evidence>
<evidence type="ECO:0000256" key="8">
    <source>
        <dbReference type="ARBA" id="ARBA00022833"/>
    </source>
</evidence>
<keyword evidence="11 12" id="KW-0472">Membrane</keyword>
<comment type="similarity">
    <text evidence="3">Belongs to the peptidase M50B family.</text>
</comment>
<keyword evidence="5 12" id="KW-0812">Transmembrane</keyword>
<keyword evidence="15" id="KW-1185">Reference proteome</keyword>
<keyword evidence="9 12" id="KW-1133">Transmembrane helix</keyword>
<protein>
    <submittedName>
        <fullName evidence="14">Stage IV sporulation protein FB</fullName>
    </submittedName>
</protein>